<sequence length="206" mass="23581">MMTQLRVASDGEVEQVVRLIMSAYKDYAYLICNSEEDDVVLTRMQELARHHEPLPMSLHTVRVMSDDAGHILGGFIAYPIVKIMQFYQSIYQALIDNGYFTTLDAPIKLSPRLMGILGADSTWMLPYANAYYLDAFTIEEHFRGKGLARPLMEYVKVRAKEEHCTSIVLLARENKVPFYQRLGFAKSQFLDGGIEEDFFVLHLPFA</sequence>
<comment type="caution">
    <text evidence="2">The sequence shown here is derived from an EMBL/GenBank/DDBJ whole genome shotgun (WGS) entry which is preliminary data.</text>
</comment>
<reference evidence="2" key="1">
    <citation type="submission" date="2020-03" db="EMBL/GenBank/DDBJ databases">
        <title>Spirochaetal bacteria isolated from arthropods constitute a novel genus Entomospira genus novum within the order Spirochaetales.</title>
        <authorList>
            <person name="Grana-Miraglia L."/>
            <person name="Sikutova S."/>
            <person name="Fingerle V."/>
            <person name="Sing A."/>
            <person name="Castillo-Ramirez S."/>
            <person name="Margos G."/>
            <person name="Rudolf I."/>
        </authorList>
    </citation>
    <scope>NUCLEOTIDE SEQUENCE</scope>
    <source>
        <strain evidence="2">BR149</strain>
    </source>
</reference>
<dbReference type="InterPro" id="IPR000182">
    <property type="entry name" value="GNAT_dom"/>
</dbReference>
<evidence type="ECO:0000259" key="1">
    <source>
        <dbReference type="PROSITE" id="PS51186"/>
    </source>
</evidence>
<dbReference type="PROSITE" id="PS51186">
    <property type="entry name" value="GNAT"/>
    <property type="match status" value="1"/>
</dbReference>
<organism evidence="2 3">
    <name type="scientific">Entomospira culicis</name>
    <dbReference type="NCBI Taxonomy" id="2719989"/>
    <lineage>
        <taxon>Bacteria</taxon>
        <taxon>Pseudomonadati</taxon>
        <taxon>Spirochaetota</taxon>
        <taxon>Spirochaetia</taxon>
        <taxon>Spirochaetales</taxon>
        <taxon>Spirochaetaceae</taxon>
        <taxon>Entomospira</taxon>
    </lineage>
</organism>
<dbReference type="Pfam" id="PF13673">
    <property type="entry name" value="Acetyltransf_10"/>
    <property type="match status" value="1"/>
</dbReference>
<dbReference type="EMBL" id="JAATLM010000001">
    <property type="protein sequence ID" value="NIZ68869.1"/>
    <property type="molecule type" value="Genomic_DNA"/>
</dbReference>
<dbReference type="SUPFAM" id="SSF55729">
    <property type="entry name" value="Acyl-CoA N-acyltransferases (Nat)"/>
    <property type="match status" value="1"/>
</dbReference>
<dbReference type="CDD" id="cd04301">
    <property type="entry name" value="NAT_SF"/>
    <property type="match status" value="1"/>
</dbReference>
<evidence type="ECO:0000313" key="3">
    <source>
        <dbReference type="Proteomes" id="UP000778951"/>
    </source>
</evidence>
<proteinExistence type="predicted"/>
<dbReference type="InterPro" id="IPR052523">
    <property type="entry name" value="Trichothecene_AcTrans"/>
</dbReference>
<keyword evidence="3" id="KW-1185">Reference proteome</keyword>
<accession>A0A968KTV9</accession>
<dbReference type="RefSeq" id="WP_167694983.1">
    <property type="nucleotide sequence ID" value="NZ_CP118181.1"/>
</dbReference>
<dbReference type="PANTHER" id="PTHR42791:SF1">
    <property type="entry name" value="N-ACETYLTRANSFERASE DOMAIN-CONTAINING PROTEIN"/>
    <property type="match status" value="1"/>
</dbReference>
<dbReference type="InterPro" id="IPR016181">
    <property type="entry name" value="Acyl_CoA_acyltransferase"/>
</dbReference>
<feature type="domain" description="N-acetyltransferase" evidence="1">
    <location>
        <begin position="56"/>
        <end position="206"/>
    </location>
</feature>
<dbReference type="Proteomes" id="UP000778951">
    <property type="component" value="Unassembled WGS sequence"/>
</dbReference>
<name>A0A968KTV9_9SPIO</name>
<evidence type="ECO:0000313" key="2">
    <source>
        <dbReference type="EMBL" id="NIZ68869.1"/>
    </source>
</evidence>
<gene>
    <name evidence="2" type="ORF">HCT48_01365</name>
</gene>
<dbReference type="Gene3D" id="3.40.630.30">
    <property type="match status" value="1"/>
</dbReference>
<protein>
    <submittedName>
        <fullName evidence="2">GNAT family N-acetyltransferase</fullName>
    </submittedName>
</protein>
<dbReference type="GO" id="GO:0016747">
    <property type="term" value="F:acyltransferase activity, transferring groups other than amino-acyl groups"/>
    <property type="evidence" value="ECO:0007669"/>
    <property type="project" value="InterPro"/>
</dbReference>
<dbReference type="PANTHER" id="PTHR42791">
    <property type="entry name" value="GNAT FAMILY ACETYLTRANSFERASE"/>
    <property type="match status" value="1"/>
</dbReference>
<dbReference type="AlphaFoldDB" id="A0A968KTV9"/>